<gene>
    <name evidence="1" type="ORF">ACJRO7_010526</name>
</gene>
<dbReference type="Proteomes" id="UP001634007">
    <property type="component" value="Unassembled WGS sequence"/>
</dbReference>
<protein>
    <submittedName>
        <fullName evidence="1">Uncharacterized protein</fullName>
    </submittedName>
</protein>
<comment type="caution">
    <text evidence="1">The sequence shown here is derived from an EMBL/GenBank/DDBJ whole genome shotgun (WGS) entry which is preliminary data.</text>
</comment>
<name>A0ABD3LD26_EUCGL</name>
<reference evidence="1 2" key="1">
    <citation type="submission" date="2024-11" db="EMBL/GenBank/DDBJ databases">
        <title>Chromosome-level genome assembly of Eucalyptus globulus Labill. provides insights into its genome evolution.</title>
        <authorList>
            <person name="Li X."/>
        </authorList>
    </citation>
    <scope>NUCLEOTIDE SEQUENCE [LARGE SCALE GENOMIC DNA]</scope>
    <source>
        <strain evidence="1">CL2024</strain>
        <tissue evidence="1">Fresh tender leaves</tissue>
    </source>
</reference>
<keyword evidence="2" id="KW-1185">Reference proteome</keyword>
<dbReference type="AlphaFoldDB" id="A0ABD3LD26"/>
<evidence type="ECO:0000313" key="2">
    <source>
        <dbReference type="Proteomes" id="UP001634007"/>
    </source>
</evidence>
<evidence type="ECO:0000313" key="1">
    <source>
        <dbReference type="EMBL" id="KAL3749428.1"/>
    </source>
</evidence>
<accession>A0ABD3LD26</accession>
<dbReference type="EMBL" id="JBJKBG010000002">
    <property type="protein sequence ID" value="KAL3749428.1"/>
    <property type="molecule type" value="Genomic_DNA"/>
</dbReference>
<proteinExistence type="predicted"/>
<organism evidence="1 2">
    <name type="scientific">Eucalyptus globulus</name>
    <name type="common">Tasmanian blue gum</name>
    <dbReference type="NCBI Taxonomy" id="34317"/>
    <lineage>
        <taxon>Eukaryota</taxon>
        <taxon>Viridiplantae</taxon>
        <taxon>Streptophyta</taxon>
        <taxon>Embryophyta</taxon>
        <taxon>Tracheophyta</taxon>
        <taxon>Spermatophyta</taxon>
        <taxon>Magnoliopsida</taxon>
        <taxon>eudicotyledons</taxon>
        <taxon>Gunneridae</taxon>
        <taxon>Pentapetalae</taxon>
        <taxon>rosids</taxon>
        <taxon>malvids</taxon>
        <taxon>Myrtales</taxon>
        <taxon>Myrtaceae</taxon>
        <taxon>Myrtoideae</taxon>
        <taxon>Eucalypteae</taxon>
        <taxon>Eucalyptus</taxon>
    </lineage>
</organism>
<sequence length="87" mass="9724">MPLLPASSGTFYGILINLRWEQSKHPDPNLMGLTFIQIRVILMIDIGLPSGPVYQEFVILYVWRDGRTMGPLPPPPEDNDGGFNGIE</sequence>